<feature type="active site" evidence="3">
    <location>
        <position position="305"/>
    </location>
</feature>
<reference evidence="7" key="1">
    <citation type="journal article" date="2020" name="Stud. Mycol.">
        <title>101 Dothideomycetes genomes: a test case for predicting lifestyles and emergence of pathogens.</title>
        <authorList>
            <person name="Haridas S."/>
            <person name="Albert R."/>
            <person name="Binder M."/>
            <person name="Bloem J."/>
            <person name="Labutti K."/>
            <person name="Salamov A."/>
            <person name="Andreopoulos B."/>
            <person name="Baker S."/>
            <person name="Barry K."/>
            <person name="Bills G."/>
            <person name="Bluhm B."/>
            <person name="Cannon C."/>
            <person name="Castanera R."/>
            <person name="Culley D."/>
            <person name="Daum C."/>
            <person name="Ezra D."/>
            <person name="Gonzalez J."/>
            <person name="Henrissat B."/>
            <person name="Kuo A."/>
            <person name="Liang C."/>
            <person name="Lipzen A."/>
            <person name="Lutzoni F."/>
            <person name="Magnuson J."/>
            <person name="Mondo S."/>
            <person name="Nolan M."/>
            <person name="Ohm R."/>
            <person name="Pangilinan J."/>
            <person name="Park H.-J."/>
            <person name="Ramirez L."/>
            <person name="Alfaro M."/>
            <person name="Sun H."/>
            <person name="Tritt A."/>
            <person name="Yoshinaga Y."/>
            <person name="Zwiers L.-H."/>
            <person name="Turgeon B."/>
            <person name="Goodwin S."/>
            <person name="Spatafora J."/>
            <person name="Crous P."/>
            <person name="Grigoriev I."/>
        </authorList>
    </citation>
    <scope>NUCLEOTIDE SEQUENCE</scope>
    <source>
        <strain evidence="7">CBS 113389</strain>
    </source>
</reference>
<dbReference type="PROSITE" id="PS00141">
    <property type="entry name" value="ASP_PROTEASE"/>
    <property type="match status" value="2"/>
</dbReference>
<dbReference type="CDD" id="cd05471">
    <property type="entry name" value="pepsin_like"/>
    <property type="match status" value="1"/>
</dbReference>
<evidence type="ECO:0000256" key="5">
    <source>
        <dbReference type="SAM" id="SignalP"/>
    </source>
</evidence>
<dbReference type="OrthoDB" id="15189at2759"/>
<gene>
    <name evidence="7" type="ORF">BDY17DRAFT_140598</name>
</gene>
<evidence type="ECO:0000259" key="6">
    <source>
        <dbReference type="PROSITE" id="PS51767"/>
    </source>
</evidence>
<feature type="active site" evidence="3">
    <location>
        <position position="93"/>
    </location>
</feature>
<evidence type="ECO:0000313" key="7">
    <source>
        <dbReference type="EMBL" id="KAF2483065.1"/>
    </source>
</evidence>
<dbReference type="GeneID" id="54470507"/>
<dbReference type="PRINTS" id="PR00792">
    <property type="entry name" value="PEPSIN"/>
</dbReference>
<evidence type="ECO:0000256" key="4">
    <source>
        <dbReference type="RuleBase" id="RU000454"/>
    </source>
</evidence>
<dbReference type="GO" id="GO:0004190">
    <property type="term" value="F:aspartic-type endopeptidase activity"/>
    <property type="evidence" value="ECO:0007669"/>
    <property type="project" value="UniProtKB-KW"/>
</dbReference>
<dbReference type="GO" id="GO:0000324">
    <property type="term" value="C:fungal-type vacuole"/>
    <property type="evidence" value="ECO:0007669"/>
    <property type="project" value="TreeGrafter"/>
</dbReference>
<dbReference type="InterPro" id="IPR033121">
    <property type="entry name" value="PEPTIDASE_A1"/>
</dbReference>
<accession>A0A6A6PT55</accession>
<dbReference type="PANTHER" id="PTHR47966">
    <property type="entry name" value="BETA-SITE APP-CLEAVING ENZYME, ISOFORM A-RELATED"/>
    <property type="match status" value="1"/>
</dbReference>
<dbReference type="InterPro" id="IPR001461">
    <property type="entry name" value="Aspartic_peptidase_A1"/>
</dbReference>
<keyword evidence="5" id="KW-0732">Signal</keyword>
<dbReference type="Pfam" id="PF00026">
    <property type="entry name" value="Asp"/>
    <property type="match status" value="1"/>
</dbReference>
<dbReference type="InterPro" id="IPR001969">
    <property type="entry name" value="Aspartic_peptidase_AS"/>
</dbReference>
<protein>
    <submittedName>
        <fullName evidence="7">Aspartic peptidase domain-containing protein</fullName>
    </submittedName>
</protein>
<keyword evidence="4" id="KW-0378">Hydrolase</keyword>
<evidence type="ECO:0000256" key="1">
    <source>
        <dbReference type="ARBA" id="ARBA00007447"/>
    </source>
</evidence>
<dbReference type="AlphaFoldDB" id="A0A6A6PT55"/>
<dbReference type="PROSITE" id="PS51767">
    <property type="entry name" value="PEPTIDASE_A1"/>
    <property type="match status" value="1"/>
</dbReference>
<feature type="chain" id="PRO_5025440677" evidence="5">
    <location>
        <begin position="19"/>
        <end position="420"/>
    </location>
</feature>
<dbReference type="InterPro" id="IPR034164">
    <property type="entry name" value="Pepsin-like_dom"/>
</dbReference>
<evidence type="ECO:0000256" key="2">
    <source>
        <dbReference type="ARBA" id="ARBA00022750"/>
    </source>
</evidence>
<dbReference type="Gene3D" id="2.40.70.10">
    <property type="entry name" value="Acid Proteases"/>
    <property type="match status" value="2"/>
</dbReference>
<feature type="domain" description="Peptidase A1" evidence="6">
    <location>
        <begin position="77"/>
        <end position="416"/>
    </location>
</feature>
<dbReference type="GO" id="GO:0006508">
    <property type="term" value="P:proteolysis"/>
    <property type="evidence" value="ECO:0007669"/>
    <property type="project" value="UniProtKB-KW"/>
</dbReference>
<keyword evidence="2 4" id="KW-0064">Aspartyl protease</keyword>
<dbReference type="RefSeq" id="XP_033589635.1">
    <property type="nucleotide sequence ID" value="XM_033729505.1"/>
</dbReference>
<proteinExistence type="inferred from homology"/>
<organism evidence="7 8">
    <name type="scientific">Neohortaea acidophila</name>
    <dbReference type="NCBI Taxonomy" id="245834"/>
    <lineage>
        <taxon>Eukaryota</taxon>
        <taxon>Fungi</taxon>
        <taxon>Dikarya</taxon>
        <taxon>Ascomycota</taxon>
        <taxon>Pezizomycotina</taxon>
        <taxon>Dothideomycetes</taxon>
        <taxon>Dothideomycetidae</taxon>
        <taxon>Mycosphaerellales</taxon>
        <taxon>Teratosphaeriaceae</taxon>
        <taxon>Neohortaea</taxon>
    </lineage>
</organism>
<feature type="signal peptide" evidence="5">
    <location>
        <begin position="1"/>
        <end position="18"/>
    </location>
</feature>
<comment type="similarity">
    <text evidence="1 4">Belongs to the peptidase A1 family.</text>
</comment>
<keyword evidence="8" id="KW-1185">Reference proteome</keyword>
<name>A0A6A6PT55_9PEZI</name>
<dbReference type="Proteomes" id="UP000799767">
    <property type="component" value="Unassembled WGS sequence"/>
</dbReference>
<keyword evidence="4" id="KW-0645">Protease</keyword>
<evidence type="ECO:0000313" key="8">
    <source>
        <dbReference type="Proteomes" id="UP000799767"/>
    </source>
</evidence>
<dbReference type="SUPFAM" id="SSF50630">
    <property type="entry name" value="Acid proteases"/>
    <property type="match status" value="1"/>
</dbReference>
<dbReference type="EMBL" id="MU001635">
    <property type="protein sequence ID" value="KAF2483065.1"/>
    <property type="molecule type" value="Genomic_DNA"/>
</dbReference>
<dbReference type="InterPro" id="IPR021109">
    <property type="entry name" value="Peptidase_aspartic_dom_sf"/>
</dbReference>
<sequence>MIFSVGALALLALQSVHAAPSLQKASSRGVKASEHTLALKPVSVKPGSSRELLSRVAKAKNTTHSASLNVVDEGGAYAIEANLGGKNFDVIFDTGSSDLWVFKSGVKCVTGTGHPAAASQCGFGPEFKGNFQGGSIKNETFYIAYADGEQLIGTLGYEDVTIAGVKVKKQEMALVDEAYWEGDGTASGIVGFASKYLTNAFPGTMPSNNTQPLHYNNFITNAVNSKAIDPVFGVVLERNNGSSSVTLGGVPAAFANAKYATTKLQKIEISPHLIEKTQYTYYTITPDGVVLNGESKSTSFAGIVDTGTTLLYLPEAMAEAVNAAFDPPSQYIKAAGVYENDCNAKPPTFGITIGGTTFNLTSEDLLPTGAEAKDPMTGGCVVGVQPSGSTYAILGDRFLVNTVAVFDIGAEEMKFAAHSY</sequence>
<evidence type="ECO:0000256" key="3">
    <source>
        <dbReference type="PIRSR" id="PIRSR601461-1"/>
    </source>
</evidence>
<dbReference type="PANTHER" id="PTHR47966:SF47">
    <property type="entry name" value="ENDOPEPTIDASE, PUTATIVE (AFU_ORTHOLOGUE AFUA_3G01220)-RELATED"/>
    <property type="match status" value="1"/>
</dbReference>